<evidence type="ECO:0000256" key="3">
    <source>
        <dbReference type="ARBA" id="ARBA00022741"/>
    </source>
</evidence>
<gene>
    <name evidence="7" type="primary">aspS</name>
    <name evidence="9" type="ORF">A2V47_07460</name>
</gene>
<dbReference type="Gene3D" id="3.30.930.10">
    <property type="entry name" value="Bira Bifunctional Protein, Domain 2"/>
    <property type="match status" value="1"/>
</dbReference>
<organism evidence="9 10">
    <name type="scientific">Candidatus Sediminicultor quintus</name>
    <dbReference type="NCBI Taxonomy" id="1797291"/>
    <lineage>
        <taxon>Bacteria</taxon>
        <taxon>Pseudomonadati</taxon>
        <taxon>Atribacterota</taxon>
        <taxon>Candidatus Phoenicimicrobiia</taxon>
        <taxon>Candidatus Pheonicimicrobiales</taxon>
        <taxon>Candidatus Phoenicimicrobiaceae</taxon>
        <taxon>Candidatus Sediminicultor</taxon>
    </lineage>
</organism>
<dbReference type="GO" id="GO:0005524">
    <property type="term" value="F:ATP binding"/>
    <property type="evidence" value="ECO:0007669"/>
    <property type="project" value="UniProtKB-UniRule"/>
</dbReference>
<dbReference type="CDD" id="cd00777">
    <property type="entry name" value="AspRS_core"/>
    <property type="match status" value="1"/>
</dbReference>
<dbReference type="HAMAP" id="MF_00044">
    <property type="entry name" value="Asp_tRNA_synth_type1"/>
    <property type="match status" value="1"/>
</dbReference>
<dbReference type="GO" id="GO:0004815">
    <property type="term" value="F:aspartate-tRNA ligase activity"/>
    <property type="evidence" value="ECO:0007669"/>
    <property type="project" value="UniProtKB-UniRule"/>
</dbReference>
<reference evidence="9 10" key="1">
    <citation type="journal article" date="2016" name="Nat. Commun.">
        <title>Thousands of microbial genomes shed light on interconnected biogeochemical processes in an aquifer system.</title>
        <authorList>
            <person name="Anantharaman K."/>
            <person name="Brown C.T."/>
            <person name="Hug L.A."/>
            <person name="Sharon I."/>
            <person name="Castelle C.J."/>
            <person name="Probst A.J."/>
            <person name="Thomas B.C."/>
            <person name="Singh A."/>
            <person name="Wilkins M.J."/>
            <person name="Karaoz U."/>
            <person name="Brodie E.L."/>
            <person name="Williams K.H."/>
            <person name="Hubbard S.S."/>
            <person name="Banfield J.F."/>
        </authorList>
    </citation>
    <scope>NUCLEOTIDE SEQUENCE [LARGE SCALE GENOMIC DNA]</scope>
</reference>
<dbReference type="SUPFAM" id="SSF55681">
    <property type="entry name" value="Class II aaRS and biotin synthetases"/>
    <property type="match status" value="1"/>
</dbReference>
<feature type="binding site" evidence="7">
    <location>
        <position position="498"/>
    </location>
    <ligand>
        <name>ATP</name>
        <dbReference type="ChEBI" id="CHEBI:30616"/>
    </ligand>
</feature>
<proteinExistence type="inferred from homology"/>
<dbReference type="InterPro" id="IPR047090">
    <property type="entry name" value="AspRS_core"/>
</dbReference>
<evidence type="ECO:0000313" key="10">
    <source>
        <dbReference type="Proteomes" id="UP000177701"/>
    </source>
</evidence>
<feature type="binding site" evidence="7">
    <location>
        <begin position="234"/>
        <end position="236"/>
    </location>
    <ligand>
        <name>ATP</name>
        <dbReference type="ChEBI" id="CHEBI:30616"/>
    </ligand>
</feature>
<dbReference type="InterPro" id="IPR004364">
    <property type="entry name" value="Aa-tRNA-synt_II"/>
</dbReference>
<feature type="site" description="Important for tRNA non-discrimination" evidence="7">
    <location>
        <position position="44"/>
    </location>
</feature>
<dbReference type="STRING" id="1797291.A2V47_07460"/>
<evidence type="ECO:0000259" key="8">
    <source>
        <dbReference type="PROSITE" id="PS50862"/>
    </source>
</evidence>
<feature type="domain" description="Aminoacyl-transfer RNA synthetases class-II family profile" evidence="8">
    <location>
        <begin position="165"/>
        <end position="571"/>
    </location>
</feature>
<dbReference type="Pfam" id="PF02938">
    <property type="entry name" value="GAD"/>
    <property type="match status" value="1"/>
</dbReference>
<dbReference type="EC" id="6.1.1.23" evidence="7"/>
<dbReference type="InterPro" id="IPR004365">
    <property type="entry name" value="NA-bd_OB_tRNA"/>
</dbReference>
<dbReference type="InterPro" id="IPR045864">
    <property type="entry name" value="aa-tRNA-synth_II/BPL/LPL"/>
</dbReference>
<dbReference type="InterPro" id="IPR012340">
    <property type="entry name" value="NA-bd_OB-fold"/>
</dbReference>
<keyword evidence="4 7" id="KW-0067">ATP-binding</keyword>
<evidence type="ECO:0000256" key="4">
    <source>
        <dbReference type="ARBA" id="ARBA00022840"/>
    </source>
</evidence>
<dbReference type="NCBIfam" id="NF001750">
    <property type="entry name" value="PRK00476.1"/>
    <property type="match status" value="1"/>
</dbReference>
<dbReference type="NCBIfam" id="TIGR00459">
    <property type="entry name" value="aspS_bact"/>
    <property type="match status" value="1"/>
</dbReference>
<dbReference type="InterPro" id="IPR029351">
    <property type="entry name" value="GAD_dom"/>
</dbReference>
<comment type="caution">
    <text evidence="9">The sequence shown here is derived from an EMBL/GenBank/DDBJ whole genome shotgun (WGS) entry which is preliminary data.</text>
</comment>
<comment type="catalytic activity">
    <reaction evidence="7">
        <text>tRNA(Asx) + L-aspartate + ATP = L-aspartyl-tRNA(Asx) + AMP + diphosphate</text>
        <dbReference type="Rhea" id="RHEA:18349"/>
        <dbReference type="Rhea" id="RHEA-COMP:9710"/>
        <dbReference type="Rhea" id="RHEA-COMP:9711"/>
        <dbReference type="ChEBI" id="CHEBI:29991"/>
        <dbReference type="ChEBI" id="CHEBI:30616"/>
        <dbReference type="ChEBI" id="CHEBI:33019"/>
        <dbReference type="ChEBI" id="CHEBI:78442"/>
        <dbReference type="ChEBI" id="CHEBI:78516"/>
        <dbReference type="ChEBI" id="CHEBI:456215"/>
        <dbReference type="EC" id="6.1.1.23"/>
    </reaction>
</comment>
<accession>A0A1F5A7I7</accession>
<dbReference type="GO" id="GO:0005737">
    <property type="term" value="C:cytoplasm"/>
    <property type="evidence" value="ECO:0007669"/>
    <property type="project" value="UniProtKB-SubCell"/>
</dbReference>
<dbReference type="Pfam" id="PF01336">
    <property type="entry name" value="tRNA_anti-codon"/>
    <property type="match status" value="1"/>
</dbReference>
<feature type="region of interest" description="Aspartate" evidence="7">
    <location>
        <begin position="212"/>
        <end position="215"/>
    </location>
</feature>
<dbReference type="InterPro" id="IPR004524">
    <property type="entry name" value="Asp-tRNA-ligase_1"/>
</dbReference>
<feature type="binding site" evidence="7">
    <location>
        <position position="188"/>
    </location>
    <ligand>
        <name>L-aspartate</name>
        <dbReference type="ChEBI" id="CHEBI:29991"/>
    </ligand>
</feature>
<comment type="subunit">
    <text evidence="7">Homodimer.</text>
</comment>
<evidence type="ECO:0000256" key="5">
    <source>
        <dbReference type="ARBA" id="ARBA00022917"/>
    </source>
</evidence>
<dbReference type="GO" id="GO:0006422">
    <property type="term" value="P:aspartyl-tRNA aminoacylation"/>
    <property type="evidence" value="ECO:0007669"/>
    <property type="project" value="UniProtKB-UniRule"/>
</dbReference>
<evidence type="ECO:0000256" key="1">
    <source>
        <dbReference type="ARBA" id="ARBA00006303"/>
    </source>
</evidence>
<dbReference type="SUPFAM" id="SSF55261">
    <property type="entry name" value="GAD domain-like"/>
    <property type="match status" value="1"/>
</dbReference>
<dbReference type="CDD" id="cd04317">
    <property type="entry name" value="EcAspRS_like_N"/>
    <property type="match status" value="1"/>
</dbReference>
<name>A0A1F5A7I7_9BACT</name>
<dbReference type="Proteomes" id="UP000177701">
    <property type="component" value="Unassembled WGS sequence"/>
</dbReference>
<feature type="site" description="Important for tRNA non-discrimination" evidence="7">
    <location>
        <position position="96"/>
    </location>
</feature>
<sequence>MKKLNEFIEPMGSWKKTNSCGELRKNDTGKEVILMGWAQSRRDHGGLIFIDLRDREGITQIVFDPEVSAEAHEKARIIKNEYVLAVKGKVVSRLAGSKNPNMPTGEIEIKARQVKILNASDTLPFNIDDKIEINDNLRLKYRYLDLRQSKMQRNLHLRHQTCMEIRNYLNGENFLDIETPFLTKSTPEGARDYIVPSRVNPGKFYALPQSPQLFKQLLMVAGFEKYYQIVRCFRDEDLRADRAPEFTQLDIEMSFVDRDDIFNLVEKMFAHIFSKLFNIKIKIPFSKMDYQEAISRYGVDKPDLRFGMEIINLTEIFQKSSFKVFGEVIENKGEICAIKVESDEEFSRKKLDELQLFITSFGAKGLSYIKIKEGKDFQSSIAKFLSLEEIEKVKLKTKAISGDIILIAAGQKEVVYGALGNLRIKLAHDLNLVNQDKKEFNFLWVTNFPLLEYNPEEKRYESVHHPFTAPVDEDIELLETNPLKVRSKAYDLVLNGNEIGGGSIRIHNTELQKIIFRLSGIDNKKAEEKFGFLLQALKYGAPPHGGIAFGLDRMVMLLTGASSIREVIAFPKTQKAACLLTDAPSEVDQKQLKELYIKLDLQ</sequence>
<dbReference type="PANTHER" id="PTHR22594">
    <property type="entry name" value="ASPARTYL/LYSYL-TRNA SYNTHETASE"/>
    <property type="match status" value="1"/>
</dbReference>
<feature type="binding site" evidence="7">
    <location>
        <begin position="550"/>
        <end position="553"/>
    </location>
    <ligand>
        <name>ATP</name>
        <dbReference type="ChEBI" id="CHEBI:30616"/>
    </ligand>
</feature>
<dbReference type="InterPro" id="IPR004115">
    <property type="entry name" value="GAD-like_sf"/>
</dbReference>
<comment type="caution">
    <text evidence="7">Lacks conserved residue(s) required for the propagation of feature annotation.</text>
</comment>
<protein>
    <recommendedName>
        <fullName evidence="7">Aspartate--tRNA(Asp/Asn) ligase</fullName>
        <ecNumber evidence="7">6.1.1.23</ecNumber>
    </recommendedName>
    <alternativeName>
        <fullName evidence="7">Aspartyl-tRNA synthetase</fullName>
        <shortName evidence="7">AspRS</shortName>
    </alternativeName>
    <alternativeName>
        <fullName evidence="7">Non-discriminating aspartyl-tRNA synthetase</fullName>
        <shortName evidence="7">ND-AspRS</shortName>
    </alternativeName>
</protein>
<dbReference type="Gene3D" id="2.40.50.140">
    <property type="entry name" value="Nucleic acid-binding proteins"/>
    <property type="match status" value="1"/>
</dbReference>
<evidence type="ECO:0000256" key="7">
    <source>
        <dbReference type="HAMAP-Rule" id="MF_00044"/>
    </source>
</evidence>
<dbReference type="PANTHER" id="PTHR22594:SF5">
    <property type="entry name" value="ASPARTATE--TRNA LIGASE, MITOCHONDRIAL"/>
    <property type="match status" value="1"/>
</dbReference>
<dbReference type="PROSITE" id="PS50862">
    <property type="entry name" value="AA_TRNA_LIGASE_II"/>
    <property type="match status" value="1"/>
</dbReference>
<feature type="binding site" evidence="7">
    <location>
        <position position="464"/>
    </location>
    <ligand>
        <name>L-aspartate</name>
        <dbReference type="ChEBI" id="CHEBI:29991"/>
    </ligand>
</feature>
<keyword evidence="7" id="KW-0963">Cytoplasm</keyword>
<dbReference type="Pfam" id="PF00152">
    <property type="entry name" value="tRNA-synt_2"/>
    <property type="match status" value="1"/>
</dbReference>
<dbReference type="GO" id="GO:0003676">
    <property type="term" value="F:nucleic acid binding"/>
    <property type="evidence" value="ECO:0007669"/>
    <property type="project" value="InterPro"/>
</dbReference>
<keyword evidence="6 7" id="KW-0030">Aminoacyl-tRNA synthetase</keyword>
<dbReference type="EMBL" id="MEYH01000082">
    <property type="protein sequence ID" value="OGD14533.1"/>
    <property type="molecule type" value="Genomic_DNA"/>
</dbReference>
<dbReference type="InterPro" id="IPR002312">
    <property type="entry name" value="Asp/Asn-tRNA-synth_IIb"/>
</dbReference>
<comment type="function">
    <text evidence="7">Aspartyl-tRNA synthetase with relaxed tRNA specificity since it is able to aspartylate not only its cognate tRNA(Asp) but also tRNA(Asn). Reaction proceeds in two steps: L-aspartate is first activated by ATP to form Asp-AMP and then transferred to the acceptor end of tRNA(Asp/Asn).</text>
</comment>
<comment type="subcellular location">
    <subcellularLocation>
        <location evidence="7">Cytoplasm</location>
    </subcellularLocation>
</comment>
<feature type="binding site" evidence="7">
    <location>
        <position position="505"/>
    </location>
    <ligand>
        <name>L-aspartate</name>
        <dbReference type="ChEBI" id="CHEBI:29991"/>
    </ligand>
</feature>
<keyword evidence="3 7" id="KW-0547">Nucleotide-binding</keyword>
<keyword evidence="5 7" id="KW-0648">Protein biosynthesis</keyword>
<keyword evidence="2 7" id="KW-0436">Ligase</keyword>
<comment type="similarity">
    <text evidence="1 7">Belongs to the class-II aminoacyl-tRNA synthetase family. Type 1 subfamily.</text>
</comment>
<dbReference type="GO" id="GO:0050560">
    <property type="term" value="F:aspartate-tRNA(Asn) ligase activity"/>
    <property type="evidence" value="ECO:0007669"/>
    <property type="project" value="UniProtKB-EC"/>
</dbReference>
<evidence type="ECO:0000256" key="2">
    <source>
        <dbReference type="ARBA" id="ARBA00022598"/>
    </source>
</evidence>
<feature type="binding site" evidence="7">
    <location>
        <position position="234"/>
    </location>
    <ligand>
        <name>L-aspartate</name>
        <dbReference type="ChEBI" id="CHEBI:29991"/>
    </ligand>
</feature>
<dbReference type="Gene3D" id="3.30.1360.30">
    <property type="entry name" value="GAD-like domain"/>
    <property type="match status" value="1"/>
</dbReference>
<dbReference type="InterPro" id="IPR006195">
    <property type="entry name" value="aa-tRNA-synth_II"/>
</dbReference>
<dbReference type="SUPFAM" id="SSF50249">
    <property type="entry name" value="Nucleic acid-binding proteins"/>
    <property type="match status" value="1"/>
</dbReference>
<evidence type="ECO:0000313" key="9">
    <source>
        <dbReference type="EMBL" id="OGD14533.1"/>
    </source>
</evidence>
<dbReference type="AlphaFoldDB" id="A0A1F5A7I7"/>
<dbReference type="InterPro" id="IPR047089">
    <property type="entry name" value="Asp-tRNA-ligase_1_N"/>
</dbReference>
<dbReference type="PRINTS" id="PR01042">
    <property type="entry name" value="TRNASYNTHASP"/>
</dbReference>
<evidence type="ECO:0000256" key="6">
    <source>
        <dbReference type="ARBA" id="ARBA00023146"/>
    </source>
</evidence>